<dbReference type="PANTHER" id="PTHR35894:SF1">
    <property type="entry name" value="PHOSPHORIBULOKINASE _ URIDINE KINASE FAMILY"/>
    <property type="match status" value="1"/>
</dbReference>
<gene>
    <name evidence="3" type="ORF">FHP08_07640</name>
</gene>
<dbReference type="InterPro" id="IPR027417">
    <property type="entry name" value="P-loop_NTPase"/>
</dbReference>
<feature type="region of interest" description="Disordered" evidence="1">
    <location>
        <begin position="352"/>
        <end position="379"/>
    </location>
</feature>
<dbReference type="Proteomes" id="UP000321548">
    <property type="component" value="Unassembled WGS sequence"/>
</dbReference>
<dbReference type="InterPro" id="IPR052026">
    <property type="entry name" value="ExeA_AAA_ATPase_DNA-bind"/>
</dbReference>
<feature type="compositionally biased region" description="Low complexity" evidence="1">
    <location>
        <begin position="352"/>
        <end position="361"/>
    </location>
</feature>
<reference evidence="3 4" key="1">
    <citation type="submission" date="2019-06" db="EMBL/GenBank/DDBJ databases">
        <title>Quisquiliibacterium sp. nov., isolated from a maize field.</title>
        <authorList>
            <person name="Lin S.-Y."/>
            <person name="Tsai C.-F."/>
            <person name="Young C.-C."/>
        </authorList>
    </citation>
    <scope>NUCLEOTIDE SEQUENCE [LARGE SCALE GENOMIC DNA]</scope>
    <source>
        <strain evidence="3 4">CC-CFT501</strain>
    </source>
</reference>
<dbReference type="Pfam" id="PF13401">
    <property type="entry name" value="AAA_22"/>
    <property type="match status" value="1"/>
</dbReference>
<keyword evidence="4" id="KW-1185">Reference proteome</keyword>
<evidence type="ECO:0000313" key="3">
    <source>
        <dbReference type="EMBL" id="TXL65946.1"/>
    </source>
</evidence>
<dbReference type="OrthoDB" id="9783370at2"/>
<name>A0A5C8NXN6_9BURK</name>
<dbReference type="GO" id="GO:0016887">
    <property type="term" value="F:ATP hydrolysis activity"/>
    <property type="evidence" value="ECO:0007669"/>
    <property type="project" value="InterPro"/>
</dbReference>
<dbReference type="InterPro" id="IPR003593">
    <property type="entry name" value="AAA+_ATPase"/>
</dbReference>
<dbReference type="RefSeq" id="WP_147703860.1">
    <property type="nucleotide sequence ID" value="NZ_VDUY01000003.1"/>
</dbReference>
<dbReference type="InterPro" id="IPR049945">
    <property type="entry name" value="AAA_22"/>
</dbReference>
<feature type="domain" description="AAA+ ATPase" evidence="2">
    <location>
        <begin position="42"/>
        <end position="205"/>
    </location>
</feature>
<organism evidence="3 4">
    <name type="scientific">Zeimonas arvi</name>
    <dbReference type="NCBI Taxonomy" id="2498847"/>
    <lineage>
        <taxon>Bacteria</taxon>
        <taxon>Pseudomonadati</taxon>
        <taxon>Pseudomonadota</taxon>
        <taxon>Betaproteobacteria</taxon>
        <taxon>Burkholderiales</taxon>
        <taxon>Burkholderiaceae</taxon>
        <taxon>Zeimonas</taxon>
    </lineage>
</organism>
<evidence type="ECO:0000259" key="2">
    <source>
        <dbReference type="SMART" id="SM00382"/>
    </source>
</evidence>
<comment type="caution">
    <text evidence="3">The sequence shown here is derived from an EMBL/GenBank/DDBJ whole genome shotgun (WGS) entry which is preliminary data.</text>
</comment>
<dbReference type="SUPFAM" id="SSF52540">
    <property type="entry name" value="P-loop containing nucleoside triphosphate hydrolases"/>
    <property type="match status" value="1"/>
</dbReference>
<evidence type="ECO:0000313" key="4">
    <source>
        <dbReference type="Proteomes" id="UP000321548"/>
    </source>
</evidence>
<evidence type="ECO:0000256" key="1">
    <source>
        <dbReference type="SAM" id="MobiDB-lite"/>
    </source>
</evidence>
<proteinExistence type="predicted"/>
<dbReference type="SMART" id="SM00382">
    <property type="entry name" value="AAA"/>
    <property type="match status" value="1"/>
</dbReference>
<dbReference type="EMBL" id="VDUY01000003">
    <property type="protein sequence ID" value="TXL65946.1"/>
    <property type="molecule type" value="Genomic_DNA"/>
</dbReference>
<dbReference type="PANTHER" id="PTHR35894">
    <property type="entry name" value="GENERAL SECRETION PATHWAY PROTEIN A-RELATED"/>
    <property type="match status" value="1"/>
</dbReference>
<dbReference type="Gene3D" id="3.40.50.300">
    <property type="entry name" value="P-loop containing nucleotide triphosphate hydrolases"/>
    <property type="match status" value="1"/>
</dbReference>
<dbReference type="InterPro" id="IPR017466">
    <property type="entry name" value="XrtA-assoc_ATPase-like"/>
</dbReference>
<protein>
    <submittedName>
        <fullName evidence="3">DUF2075 domain-containing protein</fullName>
    </submittedName>
</protein>
<dbReference type="AlphaFoldDB" id="A0A5C8NXN6"/>
<sequence length="379" mass="41388">MYESFYGLSAKPFQLSPDPEFFFGSRGHRRAMAYLEYGLHQAEGFIVVTGEVGAGKTTLVRQLLRRLPVDKVLPVQVVTTQLEASDLVRIVAGGLGLNVDTEDKATLLLRIEAFLKHLHSEGRRALLIVDEAQNLSASAIEELRMLSNFQLDTKSLLQSFLIGQPELRDLMQRPEMSQLKQRIIAAYHLGPLDTAETRQYIEHRLTRVGWKNDPAFEADVFAKVHEVTGGIPRRINTLADRMLLSAFLAEKHTIAAKDVTEIADELAVELGPRAEVIDLNSQAGRRAAGNGMHIAGGAAAGGALAGNGARPRGSDDDRLARLEDRVAVLESSTALIYNALKRVLRRFRNQGASTTVSVPSPGSGGPAEGAPRSAERERQ</sequence>
<accession>A0A5C8NXN6</accession>
<dbReference type="NCBIfam" id="TIGR03015">
    <property type="entry name" value="pepcterm_ATPase"/>
    <property type="match status" value="1"/>
</dbReference>